<feature type="compositionally biased region" description="Polar residues" evidence="1">
    <location>
        <begin position="201"/>
        <end position="214"/>
    </location>
</feature>
<feature type="region of interest" description="Disordered" evidence="1">
    <location>
        <begin position="523"/>
        <end position="596"/>
    </location>
</feature>
<feature type="region of interest" description="Disordered" evidence="1">
    <location>
        <begin position="56"/>
        <end position="121"/>
    </location>
</feature>
<reference evidence="3" key="1">
    <citation type="journal article" date="2014" name="Genome Announc.">
        <title>De novo whole-genome sequence and genome annotation of Lichtheimia ramosa.</title>
        <authorList>
            <person name="Linde J."/>
            <person name="Schwartze V."/>
            <person name="Binder U."/>
            <person name="Lass-Florl C."/>
            <person name="Voigt K."/>
            <person name="Horn F."/>
        </authorList>
    </citation>
    <scope>NUCLEOTIDE SEQUENCE</scope>
    <source>
        <strain evidence="3">JMRC FSU:6197</strain>
    </source>
</reference>
<gene>
    <name evidence="3" type="ORF">LRAMOSA09661</name>
</gene>
<dbReference type="EMBL" id="LK023323">
    <property type="protein sequence ID" value="CDS07138.1"/>
    <property type="molecule type" value="Genomic_DNA"/>
</dbReference>
<feature type="compositionally biased region" description="Low complexity" evidence="1">
    <location>
        <begin position="226"/>
        <end position="241"/>
    </location>
</feature>
<accession>A0A077WJB6</accession>
<feature type="compositionally biased region" description="Polar residues" evidence="1">
    <location>
        <begin position="74"/>
        <end position="85"/>
    </location>
</feature>
<protein>
    <submittedName>
        <fullName evidence="3">Uncharacterized protein</fullName>
    </submittedName>
</protein>
<feature type="transmembrane region" description="Helical" evidence="2">
    <location>
        <begin position="6"/>
        <end position="28"/>
    </location>
</feature>
<feature type="compositionally biased region" description="Basic residues" evidence="1">
    <location>
        <begin position="563"/>
        <end position="572"/>
    </location>
</feature>
<evidence type="ECO:0000256" key="1">
    <source>
        <dbReference type="SAM" id="MobiDB-lite"/>
    </source>
</evidence>
<feature type="compositionally biased region" description="Low complexity" evidence="1">
    <location>
        <begin position="265"/>
        <end position="283"/>
    </location>
</feature>
<dbReference type="OrthoDB" id="2260962at2759"/>
<proteinExistence type="predicted"/>
<keyword evidence="2" id="KW-0812">Transmembrane</keyword>
<sequence length="596" mass="64734">MGFPIWIIVVVVVVVVVLFSGIGGYILISRKRRQVPPTVDVEAHVTEKVIPAAAPILEEHPSTISDPPSYAAKDTQSSPPISTTEPCPEEKPLHQAKRKSSRKHESKISLPMPPASSSLFSDKMELSSEEAMELFDRYMNADLDKSNNNGGGFTANIQQKAATIRSTVRMSLRRKSTSKGGGSTPLNQLFDSSENKPPASPSVSSHHTGGSTPSLADHPLPPTPSTPSSSSRQQQQQSTSVPPSPAPQQDQDTTLPSAVEEAASAAYTGKTNTNNGNAAAAARRVIRTASRKSKTRSMLVNEDDVMKMFSNDNTTQEQQHEPLPTGAAGSVRRLAREMNEKSASVSAMRARNKGNTANARDIAEWFPTNQNGTATVAGRVPHHRPAPPVQNMFSQDQVTSNKPQHGNVDNVRQMLQATWQANMRESGSMASIVSTTEAAVAASNNSSMARYGRQNPLLRGNTSQHVPVEDVSPPPMASFSSSTVRTVVPEAEKQQPSLTSVAAQEKIEIDGTNFTMLSAQNGYKTWNGRSNPSRPPLIQQQPTQEKTTANQGTSNFFNTVSLGRRHSSKRRVMPWMDEKERTPAQRERDQYLSSQT</sequence>
<name>A0A077WJB6_9FUNG</name>
<organism evidence="3">
    <name type="scientific">Lichtheimia ramosa</name>
    <dbReference type="NCBI Taxonomy" id="688394"/>
    <lineage>
        <taxon>Eukaryota</taxon>
        <taxon>Fungi</taxon>
        <taxon>Fungi incertae sedis</taxon>
        <taxon>Mucoromycota</taxon>
        <taxon>Mucoromycotina</taxon>
        <taxon>Mucoromycetes</taxon>
        <taxon>Mucorales</taxon>
        <taxon>Lichtheimiaceae</taxon>
        <taxon>Lichtheimia</taxon>
    </lineage>
</organism>
<feature type="compositionally biased region" description="Basic and acidic residues" evidence="1">
    <location>
        <begin position="576"/>
        <end position="590"/>
    </location>
</feature>
<keyword evidence="2" id="KW-0472">Membrane</keyword>
<keyword evidence="2" id="KW-1133">Transmembrane helix</keyword>
<evidence type="ECO:0000313" key="3">
    <source>
        <dbReference type="EMBL" id="CDS07138.1"/>
    </source>
</evidence>
<feature type="compositionally biased region" description="Polar residues" evidence="1">
    <location>
        <begin position="523"/>
        <end position="561"/>
    </location>
</feature>
<dbReference type="AlphaFoldDB" id="A0A077WJB6"/>
<feature type="compositionally biased region" description="Basic residues" evidence="1">
    <location>
        <begin position="94"/>
        <end position="105"/>
    </location>
</feature>
<feature type="region of interest" description="Disordered" evidence="1">
    <location>
        <begin position="169"/>
        <end position="283"/>
    </location>
</feature>
<evidence type="ECO:0000256" key="2">
    <source>
        <dbReference type="SAM" id="Phobius"/>
    </source>
</evidence>